<name>A0A843TTF0_COLES</name>
<evidence type="ECO:0000313" key="3">
    <source>
        <dbReference type="Proteomes" id="UP000652761"/>
    </source>
</evidence>
<feature type="transmembrane region" description="Helical" evidence="1">
    <location>
        <begin position="12"/>
        <end position="28"/>
    </location>
</feature>
<keyword evidence="1" id="KW-1133">Transmembrane helix</keyword>
<feature type="transmembrane region" description="Helical" evidence="1">
    <location>
        <begin position="40"/>
        <end position="61"/>
    </location>
</feature>
<dbReference type="EMBL" id="NMUH01000167">
    <property type="protein sequence ID" value="MQL73436.1"/>
    <property type="molecule type" value="Genomic_DNA"/>
</dbReference>
<reference evidence="2" key="1">
    <citation type="submission" date="2017-07" db="EMBL/GenBank/DDBJ databases">
        <title>Taro Niue Genome Assembly and Annotation.</title>
        <authorList>
            <person name="Atibalentja N."/>
            <person name="Keating K."/>
            <person name="Fields C.J."/>
        </authorList>
    </citation>
    <scope>NUCLEOTIDE SEQUENCE</scope>
    <source>
        <strain evidence="2">Niue_2</strain>
        <tissue evidence="2">Leaf</tissue>
    </source>
</reference>
<keyword evidence="1" id="KW-0812">Transmembrane</keyword>
<accession>A0A843TTF0</accession>
<proteinExistence type="predicted"/>
<keyword evidence="1" id="KW-0472">Membrane</keyword>
<gene>
    <name evidence="2" type="ORF">Taro_005785</name>
</gene>
<organism evidence="2 3">
    <name type="scientific">Colocasia esculenta</name>
    <name type="common">Wild taro</name>
    <name type="synonym">Arum esculentum</name>
    <dbReference type="NCBI Taxonomy" id="4460"/>
    <lineage>
        <taxon>Eukaryota</taxon>
        <taxon>Viridiplantae</taxon>
        <taxon>Streptophyta</taxon>
        <taxon>Embryophyta</taxon>
        <taxon>Tracheophyta</taxon>
        <taxon>Spermatophyta</taxon>
        <taxon>Magnoliopsida</taxon>
        <taxon>Liliopsida</taxon>
        <taxon>Araceae</taxon>
        <taxon>Aroideae</taxon>
        <taxon>Colocasieae</taxon>
        <taxon>Colocasia</taxon>
    </lineage>
</organism>
<sequence length="92" mass="10032">MGLQQCGPQVWYWLVSTVLWLVVVERQLDLSSVTARLRGGSCVMLLVEVLPVVVCPGGGMILVVDLWWYLMVVGVAVCVACGGVVADLYHQQ</sequence>
<dbReference type="AlphaFoldDB" id="A0A843TTF0"/>
<evidence type="ECO:0000313" key="2">
    <source>
        <dbReference type="EMBL" id="MQL73436.1"/>
    </source>
</evidence>
<protein>
    <submittedName>
        <fullName evidence="2">Uncharacterized protein</fullName>
    </submittedName>
</protein>
<comment type="caution">
    <text evidence="2">The sequence shown here is derived from an EMBL/GenBank/DDBJ whole genome shotgun (WGS) entry which is preliminary data.</text>
</comment>
<dbReference type="Proteomes" id="UP000652761">
    <property type="component" value="Unassembled WGS sequence"/>
</dbReference>
<keyword evidence="3" id="KW-1185">Reference proteome</keyword>
<evidence type="ECO:0000256" key="1">
    <source>
        <dbReference type="SAM" id="Phobius"/>
    </source>
</evidence>
<feature type="transmembrane region" description="Helical" evidence="1">
    <location>
        <begin position="67"/>
        <end position="89"/>
    </location>
</feature>